<reference evidence="2" key="2">
    <citation type="submission" date="2023-04" db="EMBL/GenBank/DDBJ databases">
        <title>Genomic of Limosilactobacillus fermentum MSJK0025.</title>
        <authorList>
            <person name="Yang S."/>
        </authorList>
    </citation>
    <scope>NUCLEOTIDE SEQUENCE</scope>
    <source>
        <strain evidence="2">MSJK0025</strain>
    </source>
</reference>
<dbReference type="EMBL" id="CP121468">
    <property type="protein sequence ID" value="WFR89671.1"/>
    <property type="molecule type" value="Genomic_DNA"/>
</dbReference>
<dbReference type="AlphaFoldDB" id="A0AAJ6A114"/>
<dbReference type="Proteomes" id="UP000653631">
    <property type="component" value="Unassembled WGS sequence"/>
</dbReference>
<reference evidence="1 3" key="1">
    <citation type="submission" date="2021-01" db="EMBL/GenBank/DDBJ databases">
        <title>Development of a method for detection of lactic acid bacteria that cause putrefactive shochu mash.</title>
        <authorList>
            <person name="Takashita H."/>
            <person name="Fujihara E."/>
            <person name="Takayama K."/>
            <person name="Yamamoto H."/>
            <person name="Mizutani M."/>
            <person name="Kajiwara Y."/>
        </authorList>
    </citation>
    <scope>NUCLEOTIDE SEQUENCE [LARGE SCALE GENOMIC DNA]</scope>
    <source>
        <strain evidence="1 3">01-B1</strain>
    </source>
</reference>
<evidence type="ECO:0000313" key="3">
    <source>
        <dbReference type="Proteomes" id="UP000653631"/>
    </source>
</evidence>
<accession>A0AAJ6A114</accession>
<evidence type="ECO:0000313" key="2">
    <source>
        <dbReference type="EMBL" id="WFR89671.1"/>
    </source>
</evidence>
<dbReference type="RefSeq" id="WP_057194581.1">
    <property type="nucleotide sequence ID" value="NZ_BOLH01000004.1"/>
</dbReference>
<evidence type="ECO:0000313" key="1">
    <source>
        <dbReference type="EMBL" id="GIC71545.1"/>
    </source>
</evidence>
<evidence type="ECO:0000313" key="4">
    <source>
        <dbReference type="Proteomes" id="UP001218104"/>
    </source>
</evidence>
<dbReference type="EMBL" id="BOLH01000004">
    <property type="protein sequence ID" value="GIC71545.1"/>
    <property type="molecule type" value="Genomic_DNA"/>
</dbReference>
<gene>
    <name evidence="1" type="ORF">LF01B1_05600</name>
    <name evidence="2" type="ORF">P8634_02750</name>
</gene>
<proteinExistence type="predicted"/>
<sequence length="63" mass="7385">MAQDAFEYRIEIDSEGVDEAIEKVDVLNDHLKQTIELVDQLNLKGVEVRLESKPYGLWHRLFK</sequence>
<protein>
    <submittedName>
        <fullName evidence="2">Uncharacterized protein</fullName>
    </submittedName>
</protein>
<dbReference type="Proteomes" id="UP001218104">
    <property type="component" value="Chromosome"/>
</dbReference>
<organism evidence="2 4">
    <name type="scientific">Limosilactobacillus fermentum</name>
    <name type="common">Lactobacillus fermentum</name>
    <dbReference type="NCBI Taxonomy" id="1613"/>
    <lineage>
        <taxon>Bacteria</taxon>
        <taxon>Bacillati</taxon>
        <taxon>Bacillota</taxon>
        <taxon>Bacilli</taxon>
        <taxon>Lactobacillales</taxon>
        <taxon>Lactobacillaceae</taxon>
        <taxon>Limosilactobacillus</taxon>
    </lineage>
</organism>
<name>A0AAJ6A114_LIMFE</name>